<dbReference type="InterPro" id="IPR016181">
    <property type="entry name" value="Acyl_CoA_acyltransferase"/>
</dbReference>
<evidence type="ECO:0000259" key="1">
    <source>
        <dbReference type="PROSITE" id="PS51186"/>
    </source>
</evidence>
<dbReference type="GO" id="GO:0008999">
    <property type="term" value="F:protein-N-terminal-alanine acetyltransferase activity"/>
    <property type="evidence" value="ECO:0007669"/>
    <property type="project" value="TreeGrafter"/>
</dbReference>
<dbReference type="GO" id="GO:0005737">
    <property type="term" value="C:cytoplasm"/>
    <property type="evidence" value="ECO:0007669"/>
    <property type="project" value="TreeGrafter"/>
</dbReference>
<dbReference type="SUPFAM" id="SSF55729">
    <property type="entry name" value="Acyl-CoA N-acyltransferases (Nat)"/>
    <property type="match status" value="1"/>
</dbReference>
<dbReference type="InterPro" id="IPR000182">
    <property type="entry name" value="GNAT_dom"/>
</dbReference>
<dbReference type="Pfam" id="PF13302">
    <property type="entry name" value="Acetyltransf_3"/>
    <property type="match status" value="1"/>
</dbReference>
<dbReference type="AlphaFoldDB" id="A0A8U0IJJ7"/>
<dbReference type="Proteomes" id="UP000830434">
    <property type="component" value="Chromosome"/>
</dbReference>
<sequence>MSERDLFPETIETDRLLLERLCHENVETLAFYDCFAAGVADEEVFEYVPEDPWQTPKEAHDRIIDAEERWREGRGAEYVVRPKDGEPRAGEIAGTTSLFCKWERRTGQLGLILRKPFWGRGYSGERAAALMEVAFDRLDLELATAGYNEGNEKSRRAIEKYVERFGGQYDGVLRNWVPMGDEIDDLHRYTVSREQWVEATKGD</sequence>
<dbReference type="EMBL" id="CP096658">
    <property type="protein sequence ID" value="UPW00855.1"/>
    <property type="molecule type" value="Genomic_DNA"/>
</dbReference>
<proteinExistence type="predicted"/>
<dbReference type="InterPro" id="IPR051908">
    <property type="entry name" value="Ribosomal_N-acetyltransferase"/>
</dbReference>
<evidence type="ECO:0000313" key="3">
    <source>
        <dbReference type="Proteomes" id="UP000830434"/>
    </source>
</evidence>
<dbReference type="GO" id="GO:1990189">
    <property type="term" value="F:protein N-terminal-serine acetyltransferase activity"/>
    <property type="evidence" value="ECO:0007669"/>
    <property type="project" value="TreeGrafter"/>
</dbReference>
<dbReference type="PROSITE" id="PS51186">
    <property type="entry name" value="GNAT"/>
    <property type="match status" value="1"/>
</dbReference>
<dbReference type="RefSeq" id="WP_248655263.1">
    <property type="nucleotide sequence ID" value="NZ_CP096658.1"/>
</dbReference>
<dbReference type="Gene3D" id="3.40.630.30">
    <property type="match status" value="1"/>
</dbReference>
<reference evidence="2" key="1">
    <citation type="submission" date="2022-04" db="EMBL/GenBank/DDBJ databases">
        <title>Diverse halophilic archaea isolated from saline environments.</title>
        <authorList>
            <person name="Cui H.-L."/>
        </authorList>
    </citation>
    <scope>NUCLEOTIDE SEQUENCE</scope>
    <source>
        <strain evidence="2">XZYJT40</strain>
    </source>
</reference>
<protein>
    <submittedName>
        <fullName evidence="2">GNAT family N-acetyltransferase</fullName>
    </submittedName>
</protein>
<dbReference type="GeneID" id="72188556"/>
<keyword evidence="3" id="KW-1185">Reference proteome</keyword>
<dbReference type="PANTHER" id="PTHR43441">
    <property type="entry name" value="RIBOSOMAL-PROTEIN-SERINE ACETYLTRANSFERASE"/>
    <property type="match status" value="1"/>
</dbReference>
<name>A0A8U0IJJ7_9EURY</name>
<organism evidence="2 3">
    <name type="scientific">Halorussus gelatinilyticus</name>
    <dbReference type="NCBI Taxonomy" id="2937524"/>
    <lineage>
        <taxon>Archaea</taxon>
        <taxon>Methanobacteriati</taxon>
        <taxon>Methanobacteriota</taxon>
        <taxon>Stenosarchaea group</taxon>
        <taxon>Halobacteria</taxon>
        <taxon>Halobacteriales</taxon>
        <taxon>Haladaptataceae</taxon>
        <taxon>Halorussus</taxon>
    </lineage>
</organism>
<accession>A0A8U0IJJ7</accession>
<dbReference type="KEGG" id="haxz:M0R88_01835"/>
<gene>
    <name evidence="2" type="ORF">M0R88_01835</name>
</gene>
<evidence type="ECO:0000313" key="2">
    <source>
        <dbReference type="EMBL" id="UPW00855.1"/>
    </source>
</evidence>
<dbReference type="PANTHER" id="PTHR43441:SF2">
    <property type="entry name" value="FAMILY ACETYLTRANSFERASE, PUTATIVE (AFU_ORTHOLOGUE AFUA_7G00850)-RELATED"/>
    <property type="match status" value="1"/>
</dbReference>
<feature type="domain" description="N-acetyltransferase" evidence="1">
    <location>
        <begin position="29"/>
        <end position="184"/>
    </location>
</feature>